<dbReference type="Proteomes" id="UP000317344">
    <property type="component" value="Chromosome"/>
</dbReference>
<reference evidence="5 6" key="1">
    <citation type="submission" date="2019-07" db="EMBL/GenBank/DDBJ databases">
        <title>Tomitella cavernea sp. nov., an actinomycete isolated from soil.</title>
        <authorList>
            <person name="Cheng J."/>
        </authorList>
    </citation>
    <scope>NUCLEOTIDE SEQUENCE [LARGE SCALE GENOMIC DNA]</scope>
    <source>
        <strain evidence="5 6">HY188</strain>
    </source>
</reference>
<reference evidence="5 6" key="2">
    <citation type="submission" date="2019-07" db="EMBL/GenBank/DDBJ databases">
        <authorList>
            <person name="Huang Y."/>
        </authorList>
    </citation>
    <scope>NUCLEOTIDE SEQUENCE [LARGE SCALE GENOMIC DNA]</scope>
    <source>
        <strain evidence="5 6">HY188</strain>
    </source>
</reference>
<proteinExistence type="inferred from homology"/>
<accession>A0A516X3A6</accession>
<dbReference type="InterPro" id="IPR025110">
    <property type="entry name" value="AMP-bd_C"/>
</dbReference>
<feature type="domain" description="AMP-binding enzyme C-terminal" evidence="4">
    <location>
        <begin position="451"/>
        <end position="527"/>
    </location>
</feature>
<dbReference type="PROSITE" id="PS00455">
    <property type="entry name" value="AMP_BINDING"/>
    <property type="match status" value="1"/>
</dbReference>
<evidence type="ECO:0000256" key="1">
    <source>
        <dbReference type="ARBA" id="ARBA00006432"/>
    </source>
</evidence>
<evidence type="ECO:0000313" key="6">
    <source>
        <dbReference type="Proteomes" id="UP000317344"/>
    </source>
</evidence>
<protein>
    <submittedName>
        <fullName evidence="5">Acyl--CoA ligase</fullName>
    </submittedName>
</protein>
<dbReference type="EMBL" id="CP041765">
    <property type="protein sequence ID" value="QDQ97544.1"/>
    <property type="molecule type" value="Genomic_DNA"/>
</dbReference>
<dbReference type="Gene3D" id="3.40.50.12780">
    <property type="entry name" value="N-terminal domain of ligase-like"/>
    <property type="match status" value="1"/>
</dbReference>
<dbReference type="AlphaFoldDB" id="A0A516X3A6"/>
<dbReference type="InterPro" id="IPR000873">
    <property type="entry name" value="AMP-dep_synth/lig_dom"/>
</dbReference>
<dbReference type="InterPro" id="IPR042099">
    <property type="entry name" value="ANL_N_sf"/>
</dbReference>
<organism evidence="5 6">
    <name type="scientific">Tomitella fengzijianii</name>
    <dbReference type="NCBI Taxonomy" id="2597660"/>
    <lineage>
        <taxon>Bacteria</taxon>
        <taxon>Bacillati</taxon>
        <taxon>Actinomycetota</taxon>
        <taxon>Actinomycetes</taxon>
        <taxon>Mycobacteriales</taxon>
        <taxon>Tomitella</taxon>
    </lineage>
</organism>
<dbReference type="Gene3D" id="3.30.300.30">
    <property type="match status" value="1"/>
</dbReference>
<dbReference type="Pfam" id="PF00501">
    <property type="entry name" value="AMP-binding"/>
    <property type="match status" value="1"/>
</dbReference>
<sequence>MPPQPPAATDPVNSPAPIAALPPFTADPMAWTHLPVSDLVRHRAAVQPDDPAYLSPGGTTTWARYDALADAVRDAALALPGPATALVFLPDTAEFHAAAVGLYRAGVLTVATGARSGVAELAHIASASGAAVLVTAPAMRGMSADALAGELRSRGADIAHVLVVEPDRVTVDGAAPGRPRTPARAFTVDDVSYLNATSGTTGLPKLVTHTQRRWATFAAIACRGADLRPDETIASFVPAPYGFGMWTAHFLPAQLGRPAVVTDRFDAAAAVGLLAEHRATMLGAVSTQFRMMLQADPDGLARLERLRVMYTGGEAVPRAEAERFESVTGAKVLQFYGSNEAGGVSATTVFDDDETRLGTGGRIVAETRLRIFDGGREVTGPGVRRGQPAVRGPLVSLGYFRDDAADAELFTDDGWMLLGDVVEVDESGRLRVVGRLADLIIRGGKNISAAEVEDLVREHPAVAMVAAVGVPDAMFGERLCAVVTLAPGAALTLDGLTSWMRGRGITREYLPERLLVLDAMPMAAGGKIAKARVRELAGAPGAGRARAGS</sequence>
<name>A0A516X3A6_9ACTN</name>
<feature type="domain" description="AMP-dependent synthetase/ligase" evidence="3">
    <location>
        <begin position="41"/>
        <end position="400"/>
    </location>
</feature>
<evidence type="ECO:0000313" key="5">
    <source>
        <dbReference type="EMBL" id="QDQ97544.1"/>
    </source>
</evidence>
<dbReference type="CDD" id="cd04433">
    <property type="entry name" value="AFD_class_I"/>
    <property type="match status" value="1"/>
</dbReference>
<comment type="similarity">
    <text evidence="1">Belongs to the ATP-dependent AMP-binding enzyme family.</text>
</comment>
<dbReference type="OrthoDB" id="4495652at2"/>
<dbReference type="RefSeq" id="WP_143908337.1">
    <property type="nucleotide sequence ID" value="NZ_CP041765.1"/>
</dbReference>
<evidence type="ECO:0000259" key="4">
    <source>
        <dbReference type="Pfam" id="PF13193"/>
    </source>
</evidence>
<gene>
    <name evidence="5" type="ORF">FO059_09635</name>
</gene>
<keyword evidence="6" id="KW-1185">Reference proteome</keyword>
<dbReference type="Pfam" id="PF13193">
    <property type="entry name" value="AMP-binding_C"/>
    <property type="match status" value="1"/>
</dbReference>
<dbReference type="PANTHER" id="PTHR43201">
    <property type="entry name" value="ACYL-COA SYNTHETASE"/>
    <property type="match status" value="1"/>
</dbReference>
<dbReference type="GO" id="GO:0006631">
    <property type="term" value="P:fatty acid metabolic process"/>
    <property type="evidence" value="ECO:0007669"/>
    <property type="project" value="TreeGrafter"/>
</dbReference>
<evidence type="ECO:0000259" key="3">
    <source>
        <dbReference type="Pfam" id="PF00501"/>
    </source>
</evidence>
<dbReference type="GO" id="GO:0031956">
    <property type="term" value="F:medium-chain fatty acid-CoA ligase activity"/>
    <property type="evidence" value="ECO:0007669"/>
    <property type="project" value="TreeGrafter"/>
</dbReference>
<dbReference type="SUPFAM" id="SSF56801">
    <property type="entry name" value="Acetyl-CoA synthetase-like"/>
    <property type="match status" value="1"/>
</dbReference>
<keyword evidence="2 5" id="KW-0436">Ligase</keyword>
<dbReference type="KEGG" id="toy:FO059_09635"/>
<evidence type="ECO:0000256" key="2">
    <source>
        <dbReference type="ARBA" id="ARBA00022598"/>
    </source>
</evidence>
<dbReference type="InterPro" id="IPR020845">
    <property type="entry name" value="AMP-binding_CS"/>
</dbReference>
<dbReference type="PANTHER" id="PTHR43201:SF5">
    <property type="entry name" value="MEDIUM-CHAIN ACYL-COA LIGASE ACSF2, MITOCHONDRIAL"/>
    <property type="match status" value="1"/>
</dbReference>
<dbReference type="InterPro" id="IPR045851">
    <property type="entry name" value="AMP-bd_C_sf"/>
</dbReference>